<dbReference type="CDD" id="cd01086">
    <property type="entry name" value="MetAP1"/>
    <property type="match status" value="1"/>
</dbReference>
<comment type="similarity">
    <text evidence="6">Belongs to the peptidase M24A family. Methionine aminopeptidase type 1 subfamily.</text>
</comment>
<feature type="domain" description="Peptidase M24" evidence="8">
    <location>
        <begin position="12"/>
        <end position="239"/>
    </location>
</feature>
<dbReference type="GO" id="GO:0070006">
    <property type="term" value="F:metalloaminopeptidase activity"/>
    <property type="evidence" value="ECO:0007669"/>
    <property type="project" value="UniProtKB-UniRule"/>
</dbReference>
<dbReference type="InterPro" id="IPR000994">
    <property type="entry name" value="Pept_M24"/>
</dbReference>
<dbReference type="GO" id="GO:0004239">
    <property type="term" value="F:initiator methionyl aminopeptidase activity"/>
    <property type="evidence" value="ECO:0007669"/>
    <property type="project" value="UniProtKB-UniRule"/>
</dbReference>
<dbReference type="PRINTS" id="PR00599">
    <property type="entry name" value="MAPEPTIDASE"/>
</dbReference>
<feature type="binding site" evidence="6">
    <location>
        <position position="233"/>
    </location>
    <ligand>
        <name>a divalent metal cation</name>
        <dbReference type="ChEBI" id="CHEBI:60240"/>
        <label>2</label>
        <note>catalytic</note>
    </ligand>
</feature>
<proteinExistence type="inferred from homology"/>
<feature type="binding site" evidence="6">
    <location>
        <position position="176"/>
    </location>
    <ligand>
        <name>substrate</name>
    </ligand>
</feature>
<dbReference type="GO" id="GO:0046872">
    <property type="term" value="F:metal ion binding"/>
    <property type="evidence" value="ECO:0007669"/>
    <property type="project" value="UniProtKB-UniRule"/>
</dbReference>
<dbReference type="SUPFAM" id="SSF55920">
    <property type="entry name" value="Creatinase/aminopeptidase"/>
    <property type="match status" value="1"/>
</dbReference>
<keyword evidence="4 6" id="KW-0479">Metal-binding</keyword>
<dbReference type="InterPro" id="IPR001714">
    <property type="entry name" value="Pept_M24_MAP"/>
</dbReference>
<dbReference type="KEGG" id="npy:NPRO_02210"/>
<evidence type="ECO:0000259" key="8">
    <source>
        <dbReference type="Pfam" id="PF00557"/>
    </source>
</evidence>
<dbReference type="InterPro" id="IPR036005">
    <property type="entry name" value="Creatinase/aminopeptidase-like"/>
</dbReference>
<evidence type="ECO:0000313" key="9">
    <source>
        <dbReference type="EMBL" id="BBO22626.1"/>
    </source>
</evidence>
<name>A0A809S2C1_9BACT</name>
<dbReference type="AlphaFoldDB" id="A0A809S2C1"/>
<evidence type="ECO:0000256" key="1">
    <source>
        <dbReference type="ARBA" id="ARBA00002521"/>
    </source>
</evidence>
<dbReference type="Proteomes" id="UP000662873">
    <property type="component" value="Chromosome"/>
</dbReference>
<feature type="binding site" evidence="6">
    <location>
        <position position="202"/>
    </location>
    <ligand>
        <name>a divalent metal cation</name>
        <dbReference type="ChEBI" id="CHEBI:60240"/>
        <label>2</label>
        <note>catalytic</note>
    </ligand>
</feature>
<evidence type="ECO:0000256" key="2">
    <source>
        <dbReference type="ARBA" id="ARBA00022438"/>
    </source>
</evidence>
<dbReference type="PANTHER" id="PTHR43330">
    <property type="entry name" value="METHIONINE AMINOPEPTIDASE"/>
    <property type="match status" value="1"/>
</dbReference>
<evidence type="ECO:0000256" key="5">
    <source>
        <dbReference type="ARBA" id="ARBA00022801"/>
    </source>
</evidence>
<dbReference type="PANTHER" id="PTHR43330:SF27">
    <property type="entry name" value="METHIONINE AMINOPEPTIDASE"/>
    <property type="match status" value="1"/>
</dbReference>
<organism evidence="9 10">
    <name type="scientific">Candidatus Nitrosymbiomonas proteolyticus</name>
    <dbReference type="NCBI Taxonomy" id="2608984"/>
    <lineage>
        <taxon>Bacteria</taxon>
        <taxon>Bacillati</taxon>
        <taxon>Armatimonadota</taxon>
        <taxon>Armatimonadota incertae sedis</taxon>
        <taxon>Candidatus Nitrosymbiomonas</taxon>
    </lineage>
</organism>
<evidence type="ECO:0000256" key="6">
    <source>
        <dbReference type="HAMAP-Rule" id="MF_01974"/>
    </source>
</evidence>
<dbReference type="InterPro" id="IPR002467">
    <property type="entry name" value="Pept_M24A_MAP1"/>
</dbReference>
<sequence>MIELKTPEQIALMREAGRIVARALRIMAEAIVPGKTTPLELDGLAEEVVRKAGGIPSFKGYRGFPNSVCISVNEAVVHGIPDSRKLQEGDIVGLDLGVTLEGWNADGAWTYPVGAINEKAQRLLNVTKESLFQGIAKARVGNRVGDISAAIEKYVTRNGYAVVRDLVGHGIGRKVHEEPSVPNFGRPRSGPKLLEGTTICIEPMVNEGTWKVQTLPDHWTLIAADRKLSAHFEHTVAITSQGPELLTVE</sequence>
<dbReference type="EC" id="3.4.11.18" evidence="6 7"/>
<comment type="catalytic activity">
    <reaction evidence="6 7">
        <text>Release of N-terminal amino acids, preferentially methionine, from peptides and arylamides.</text>
        <dbReference type="EC" id="3.4.11.18"/>
    </reaction>
</comment>
<evidence type="ECO:0000256" key="4">
    <source>
        <dbReference type="ARBA" id="ARBA00022723"/>
    </source>
</evidence>
<evidence type="ECO:0000256" key="7">
    <source>
        <dbReference type="RuleBase" id="RU003653"/>
    </source>
</evidence>
<feature type="binding site" evidence="6">
    <location>
        <position position="169"/>
    </location>
    <ligand>
        <name>a divalent metal cation</name>
        <dbReference type="ChEBI" id="CHEBI:60240"/>
        <label>2</label>
        <note>catalytic</note>
    </ligand>
</feature>
<comment type="subunit">
    <text evidence="6">Monomer.</text>
</comment>
<keyword evidence="3 6" id="KW-0645">Protease</keyword>
<dbReference type="Gene3D" id="3.90.230.10">
    <property type="entry name" value="Creatinase/methionine aminopeptidase superfamily"/>
    <property type="match status" value="1"/>
</dbReference>
<feature type="binding site" evidence="6">
    <location>
        <position position="106"/>
    </location>
    <ligand>
        <name>a divalent metal cation</name>
        <dbReference type="ChEBI" id="CHEBI:60240"/>
        <label>1</label>
    </ligand>
</feature>
<dbReference type="HAMAP" id="MF_01974">
    <property type="entry name" value="MetAP_1"/>
    <property type="match status" value="1"/>
</dbReference>
<dbReference type="GO" id="GO:0006508">
    <property type="term" value="P:proteolysis"/>
    <property type="evidence" value="ECO:0007669"/>
    <property type="project" value="UniProtKB-KW"/>
</dbReference>
<dbReference type="EMBL" id="AP021858">
    <property type="protein sequence ID" value="BBO22626.1"/>
    <property type="molecule type" value="Genomic_DNA"/>
</dbReference>
<evidence type="ECO:0000313" key="10">
    <source>
        <dbReference type="Proteomes" id="UP000662873"/>
    </source>
</evidence>
<feature type="binding site" evidence="6">
    <location>
        <position position="106"/>
    </location>
    <ligand>
        <name>a divalent metal cation</name>
        <dbReference type="ChEBI" id="CHEBI:60240"/>
        <label>2</label>
        <note>catalytic</note>
    </ligand>
</feature>
<keyword evidence="5 6" id="KW-0378">Hydrolase</keyword>
<dbReference type="NCBIfam" id="TIGR00500">
    <property type="entry name" value="met_pdase_I"/>
    <property type="match status" value="1"/>
</dbReference>
<dbReference type="Pfam" id="PF00557">
    <property type="entry name" value="Peptidase_M24"/>
    <property type="match status" value="1"/>
</dbReference>
<feature type="binding site" evidence="6">
    <location>
        <position position="78"/>
    </location>
    <ligand>
        <name>substrate</name>
    </ligand>
</feature>
<feature type="binding site" evidence="6">
    <location>
        <position position="233"/>
    </location>
    <ligand>
        <name>a divalent metal cation</name>
        <dbReference type="ChEBI" id="CHEBI:60240"/>
        <label>1</label>
    </ligand>
</feature>
<reference evidence="9" key="1">
    <citation type="journal article" name="DNA Res.">
        <title>The physiological potential of anammox bacteria as revealed by their core genome structure.</title>
        <authorList>
            <person name="Okubo T."/>
            <person name="Toyoda A."/>
            <person name="Fukuhara K."/>
            <person name="Uchiyama I."/>
            <person name="Harigaya Y."/>
            <person name="Kuroiwa M."/>
            <person name="Suzuki T."/>
            <person name="Murakami Y."/>
            <person name="Suwa Y."/>
            <person name="Takami H."/>
        </authorList>
    </citation>
    <scope>NUCLEOTIDE SEQUENCE</scope>
    <source>
        <strain evidence="9">317325-2</strain>
    </source>
</reference>
<protein>
    <recommendedName>
        <fullName evidence="6 7">Methionine aminopeptidase</fullName>
        <shortName evidence="6">MAP</shortName>
        <shortName evidence="6">MetAP</shortName>
        <ecNumber evidence="6 7">3.4.11.18</ecNumber>
    </recommendedName>
    <alternativeName>
        <fullName evidence="6">Peptidase M</fullName>
    </alternativeName>
</protein>
<comment type="function">
    <text evidence="1 6">Removes the N-terminal methionine from nascent proteins. The N-terminal methionine is often cleaved when the second residue in the primary sequence is small and uncharged (Met-Ala-, Cys, Gly, Pro, Ser, Thr, or Val). Requires deformylation of the N(alpha)-formylated initiator methionine before it can be hydrolyzed.</text>
</comment>
<dbReference type="GO" id="GO:0005829">
    <property type="term" value="C:cytosol"/>
    <property type="evidence" value="ECO:0007669"/>
    <property type="project" value="TreeGrafter"/>
</dbReference>
<evidence type="ECO:0000256" key="3">
    <source>
        <dbReference type="ARBA" id="ARBA00022670"/>
    </source>
</evidence>
<feature type="binding site" evidence="6">
    <location>
        <position position="95"/>
    </location>
    <ligand>
        <name>a divalent metal cation</name>
        <dbReference type="ChEBI" id="CHEBI:60240"/>
        <label>1</label>
    </ligand>
</feature>
<gene>
    <name evidence="6" type="primary">map</name>
    <name evidence="9" type="ORF">NPRO_02210</name>
</gene>
<comment type="cofactor">
    <cofactor evidence="6">
        <name>Co(2+)</name>
        <dbReference type="ChEBI" id="CHEBI:48828"/>
    </cofactor>
    <cofactor evidence="6">
        <name>Zn(2+)</name>
        <dbReference type="ChEBI" id="CHEBI:29105"/>
    </cofactor>
    <cofactor evidence="6">
        <name>Mn(2+)</name>
        <dbReference type="ChEBI" id="CHEBI:29035"/>
    </cofactor>
    <cofactor evidence="6">
        <name>Fe(2+)</name>
        <dbReference type="ChEBI" id="CHEBI:29033"/>
    </cofactor>
    <text evidence="6">Binds 2 divalent metal cations per subunit. Has a high-affinity and a low affinity metal-binding site. The true nature of the physiological cofactor is under debate. The enzyme is active with cobalt, zinc, manganese or divalent iron ions. Most likely, methionine aminopeptidases function as mononuclear Fe(2+)-metalloproteases under physiological conditions, and the catalytically relevant metal-binding site has been assigned to the histidine-containing high-affinity site.</text>
</comment>
<keyword evidence="2 6" id="KW-0031">Aminopeptidase</keyword>
<accession>A0A809S2C1</accession>